<dbReference type="EMBL" id="LR134148">
    <property type="protein sequence ID" value="VEA31927.1"/>
    <property type="molecule type" value="Genomic_DNA"/>
</dbReference>
<dbReference type="Proteomes" id="UP000273655">
    <property type="component" value="Chromosome 1"/>
</dbReference>
<sequence length="32" mass="3630">MPPQTDLQQNDGIPQQPGDDQQHQEDQAENRA</sequence>
<protein>
    <submittedName>
        <fullName evidence="2">Uncharacterized protein</fullName>
    </submittedName>
</protein>
<evidence type="ECO:0000313" key="2">
    <source>
        <dbReference type="EMBL" id="VEA31927.1"/>
    </source>
</evidence>
<name>A0A3S5DCF8_SALET</name>
<evidence type="ECO:0000256" key="1">
    <source>
        <dbReference type="SAM" id="MobiDB-lite"/>
    </source>
</evidence>
<organism evidence="2 3">
    <name type="scientific">Salmonella enterica I</name>
    <dbReference type="NCBI Taxonomy" id="59201"/>
    <lineage>
        <taxon>Bacteria</taxon>
        <taxon>Pseudomonadati</taxon>
        <taxon>Pseudomonadota</taxon>
        <taxon>Gammaproteobacteria</taxon>
        <taxon>Enterobacterales</taxon>
        <taxon>Enterobacteriaceae</taxon>
        <taxon>Salmonella</taxon>
    </lineage>
</organism>
<feature type="compositionally biased region" description="Basic and acidic residues" evidence="1">
    <location>
        <begin position="20"/>
        <end position="32"/>
    </location>
</feature>
<feature type="region of interest" description="Disordered" evidence="1">
    <location>
        <begin position="1"/>
        <end position="32"/>
    </location>
</feature>
<reference evidence="2 3" key="1">
    <citation type="submission" date="2018-12" db="EMBL/GenBank/DDBJ databases">
        <authorList>
            <consortium name="Pathogen Informatics"/>
        </authorList>
    </citation>
    <scope>NUCLEOTIDE SEQUENCE [LARGE SCALE GENOMIC DNA]</scope>
    <source>
        <strain evidence="2 3">NCTC8271</strain>
    </source>
</reference>
<feature type="compositionally biased region" description="Low complexity" evidence="1">
    <location>
        <begin position="8"/>
        <end position="19"/>
    </location>
</feature>
<evidence type="ECO:0000313" key="3">
    <source>
        <dbReference type="Proteomes" id="UP000273655"/>
    </source>
</evidence>
<proteinExistence type="predicted"/>
<dbReference type="AlphaFoldDB" id="A0A3S5DCF8"/>
<gene>
    <name evidence="2" type="ORF">NCTC8271_00861</name>
</gene>
<accession>A0A3S5DCF8</accession>